<keyword evidence="8" id="KW-0808">Transferase</keyword>
<keyword evidence="13" id="KW-0418">Kinase</keyword>
<keyword evidence="18" id="KW-0325">Glycoprotein</keyword>
<evidence type="ECO:0000256" key="6">
    <source>
        <dbReference type="ARBA" id="ARBA00022553"/>
    </source>
</evidence>
<dbReference type="InterPro" id="IPR013210">
    <property type="entry name" value="LRR_N_plant-typ"/>
</dbReference>
<evidence type="ECO:0000256" key="22">
    <source>
        <dbReference type="SAM" id="Phobius"/>
    </source>
</evidence>
<keyword evidence="6" id="KW-0597">Phosphoprotein</keyword>
<dbReference type="GO" id="GO:0005524">
    <property type="term" value="F:ATP binding"/>
    <property type="evidence" value="ECO:0007669"/>
    <property type="project" value="UniProtKB-UniRule"/>
</dbReference>
<keyword evidence="17" id="KW-0675">Receptor</keyword>
<dbReference type="Gene3D" id="1.10.510.10">
    <property type="entry name" value="Transferase(Phosphotransferase) domain 1"/>
    <property type="match status" value="1"/>
</dbReference>
<evidence type="ECO:0000256" key="18">
    <source>
        <dbReference type="ARBA" id="ARBA00023180"/>
    </source>
</evidence>
<feature type="binding site" evidence="21">
    <location>
        <position position="826"/>
    </location>
    <ligand>
        <name>ATP</name>
        <dbReference type="ChEBI" id="CHEBI:30616"/>
    </ligand>
</feature>
<dbReference type="Gene3D" id="3.30.200.20">
    <property type="entry name" value="Phosphorylase Kinase, domain 1"/>
    <property type="match status" value="1"/>
</dbReference>
<dbReference type="EC" id="2.7.11.1" evidence="3"/>
<evidence type="ECO:0000256" key="16">
    <source>
        <dbReference type="ARBA" id="ARBA00023136"/>
    </source>
</evidence>
<keyword evidence="4" id="KW-1003">Cell membrane</keyword>
<gene>
    <name evidence="25" type="ORF">RND71_012098</name>
</gene>
<evidence type="ECO:0000256" key="12">
    <source>
        <dbReference type="ARBA" id="ARBA00022741"/>
    </source>
</evidence>
<dbReference type="SMART" id="SM00369">
    <property type="entry name" value="LRR_TYP"/>
    <property type="match status" value="9"/>
</dbReference>
<protein>
    <recommendedName>
        <fullName evidence="3">non-specific serine/threonine protein kinase</fullName>
        <ecNumber evidence="3">2.7.11.1</ecNumber>
    </recommendedName>
</protein>
<dbReference type="Pfam" id="PF13855">
    <property type="entry name" value="LRR_8"/>
    <property type="match status" value="2"/>
</dbReference>
<dbReference type="PROSITE" id="PS50011">
    <property type="entry name" value="PROTEIN_KINASE_DOM"/>
    <property type="match status" value="1"/>
</dbReference>
<dbReference type="SMART" id="SM00220">
    <property type="entry name" value="S_TKc"/>
    <property type="match status" value="1"/>
</dbReference>
<dbReference type="GO" id="GO:0050832">
    <property type="term" value="P:defense response to fungus"/>
    <property type="evidence" value="ECO:0007669"/>
    <property type="project" value="UniProtKB-ARBA"/>
</dbReference>
<dbReference type="FunFam" id="3.30.200.20:FF:000661">
    <property type="entry name" value="Serine-threonine protein kinase plant-type"/>
    <property type="match status" value="1"/>
</dbReference>
<dbReference type="GO" id="GO:0005886">
    <property type="term" value="C:plasma membrane"/>
    <property type="evidence" value="ECO:0007669"/>
    <property type="project" value="UniProtKB-SubCell"/>
</dbReference>
<feature type="signal peptide" evidence="23">
    <location>
        <begin position="1"/>
        <end position="24"/>
    </location>
</feature>
<dbReference type="PROSITE" id="PS00107">
    <property type="entry name" value="PROTEIN_KINASE_ATP"/>
    <property type="match status" value="1"/>
</dbReference>
<comment type="similarity">
    <text evidence="2">Belongs to the protein kinase superfamily. Ser/Thr protein kinase family.</text>
</comment>
<dbReference type="FunFam" id="1.10.510.10:FF:000358">
    <property type="entry name" value="Putative leucine-rich repeat receptor-like serine/threonine-protein kinase"/>
    <property type="match status" value="1"/>
</dbReference>
<keyword evidence="16 22" id="KW-0472">Membrane</keyword>
<evidence type="ECO:0000256" key="17">
    <source>
        <dbReference type="ARBA" id="ARBA00023170"/>
    </source>
</evidence>
<evidence type="ECO:0000256" key="15">
    <source>
        <dbReference type="ARBA" id="ARBA00022989"/>
    </source>
</evidence>
<dbReference type="FunFam" id="3.80.10.10:FF:000129">
    <property type="entry name" value="Leucine-rich repeat receptor-like kinase"/>
    <property type="match status" value="1"/>
</dbReference>
<dbReference type="InterPro" id="IPR055414">
    <property type="entry name" value="LRR_R13L4/SHOC2-like"/>
</dbReference>
<evidence type="ECO:0000256" key="2">
    <source>
        <dbReference type="ARBA" id="ARBA00008684"/>
    </source>
</evidence>
<evidence type="ECO:0000256" key="10">
    <source>
        <dbReference type="ARBA" id="ARBA00022729"/>
    </source>
</evidence>
<dbReference type="SUPFAM" id="SSF52047">
    <property type="entry name" value="RNI-like"/>
    <property type="match status" value="1"/>
</dbReference>
<reference evidence="25" key="1">
    <citation type="submission" date="2023-12" db="EMBL/GenBank/DDBJ databases">
        <title>Genome assembly of Anisodus tanguticus.</title>
        <authorList>
            <person name="Wang Y.-J."/>
        </authorList>
    </citation>
    <scope>NUCLEOTIDE SEQUENCE</scope>
    <source>
        <strain evidence="25">KB-2021</strain>
        <tissue evidence="25">Leaf</tissue>
    </source>
</reference>
<evidence type="ECO:0000313" key="26">
    <source>
        <dbReference type="Proteomes" id="UP001291623"/>
    </source>
</evidence>
<dbReference type="InterPro" id="IPR001611">
    <property type="entry name" value="Leu-rich_rpt"/>
</dbReference>
<evidence type="ECO:0000256" key="9">
    <source>
        <dbReference type="ARBA" id="ARBA00022692"/>
    </source>
</evidence>
<evidence type="ECO:0000256" key="7">
    <source>
        <dbReference type="ARBA" id="ARBA00022614"/>
    </source>
</evidence>
<dbReference type="InterPro" id="IPR017441">
    <property type="entry name" value="Protein_kinase_ATP_BS"/>
</dbReference>
<evidence type="ECO:0000256" key="5">
    <source>
        <dbReference type="ARBA" id="ARBA00022527"/>
    </source>
</evidence>
<feature type="chain" id="PRO_5042241368" description="non-specific serine/threonine protein kinase" evidence="23">
    <location>
        <begin position="25"/>
        <end position="1082"/>
    </location>
</feature>
<comment type="subcellular location">
    <subcellularLocation>
        <location evidence="1">Cell membrane</location>
        <topology evidence="1">Single-pass membrane protein</topology>
    </subcellularLocation>
</comment>
<dbReference type="PROSITE" id="PS00108">
    <property type="entry name" value="PROTEIN_KINASE_ST"/>
    <property type="match status" value="1"/>
</dbReference>
<evidence type="ECO:0000256" key="1">
    <source>
        <dbReference type="ARBA" id="ARBA00004162"/>
    </source>
</evidence>
<dbReference type="FunFam" id="3.80.10.10:FF:000041">
    <property type="entry name" value="LRR receptor-like serine/threonine-protein kinase ERECTA"/>
    <property type="match status" value="1"/>
</dbReference>
<keyword evidence="5" id="KW-0723">Serine/threonine-protein kinase</keyword>
<keyword evidence="10 23" id="KW-0732">Signal</keyword>
<keyword evidence="9 22" id="KW-0812">Transmembrane</keyword>
<evidence type="ECO:0000256" key="8">
    <source>
        <dbReference type="ARBA" id="ARBA00022679"/>
    </source>
</evidence>
<dbReference type="Pfam" id="PF00069">
    <property type="entry name" value="Pkinase"/>
    <property type="match status" value="1"/>
</dbReference>
<keyword evidence="15 22" id="KW-1133">Transmembrane helix</keyword>
<feature type="domain" description="Protein kinase" evidence="24">
    <location>
        <begin position="798"/>
        <end position="1078"/>
    </location>
</feature>
<dbReference type="InterPro" id="IPR003591">
    <property type="entry name" value="Leu-rich_rpt_typical-subtyp"/>
</dbReference>
<dbReference type="Pfam" id="PF23598">
    <property type="entry name" value="LRR_14"/>
    <property type="match status" value="1"/>
</dbReference>
<accession>A0AAE1VLH5</accession>
<dbReference type="EMBL" id="JAVYJV010000006">
    <property type="protein sequence ID" value="KAK4368306.1"/>
    <property type="molecule type" value="Genomic_DNA"/>
</dbReference>
<dbReference type="InterPro" id="IPR000719">
    <property type="entry name" value="Prot_kinase_dom"/>
</dbReference>
<dbReference type="PANTHER" id="PTHR27008:SF602">
    <property type="entry name" value="LRR RECEPTOR-LIKE SERINE_THREONINE-PROTEIN KINASE EFR"/>
    <property type="match status" value="1"/>
</dbReference>
<comment type="catalytic activity">
    <reaction evidence="20">
        <text>L-seryl-[protein] + ATP = O-phospho-L-seryl-[protein] + ADP + H(+)</text>
        <dbReference type="Rhea" id="RHEA:17989"/>
        <dbReference type="Rhea" id="RHEA-COMP:9863"/>
        <dbReference type="Rhea" id="RHEA-COMP:11604"/>
        <dbReference type="ChEBI" id="CHEBI:15378"/>
        <dbReference type="ChEBI" id="CHEBI:29999"/>
        <dbReference type="ChEBI" id="CHEBI:30616"/>
        <dbReference type="ChEBI" id="CHEBI:83421"/>
        <dbReference type="ChEBI" id="CHEBI:456216"/>
        <dbReference type="EC" id="2.7.11.1"/>
    </reaction>
</comment>
<feature type="transmembrane region" description="Helical" evidence="22">
    <location>
        <begin position="741"/>
        <end position="763"/>
    </location>
</feature>
<sequence length="1082" mass="118610">MGRSCNLLFALAVFILLHHHSSIASVPNISTDEAALLAFKSHISSSDPNHILARNWSSSSPVCRWIGITCGFRHHRVIALDISSMQLHGTIPPHLGNLSFLVSLDISNNTFHGELPEELAHLQRLKLINVARNNFTGVMPPFLSLLPDLRSVRLSRNQFFGRIPSSLSNLTKLEVLRLQSNFLDGEIPQELGHLHYMTNLSLEENLLVGSIPPSLFNSTTMKMIALTSNNLTGKLPTTICDHLPNLEGLYLSNNNLDGVIPSNIGKCRKLQILSLSVNQFIGTIPRELANLTALTNLYLGILHLEGEIPAELGNLKKLQELSLSENEFTGSVPTSILNMSALQFLVLDENKLSGRLLSDLGRGMPSLEELYCASNNLSGFISASISNSSRLRILDLPGNSFTGPIPESLGDLEYLEILNLAGNKFFSDSALSFLASLTNCRKLRELVLSQNPLGGAFPASVGKFSDSLQIFEAHSCQLKGVIPEEIGNLTGVTKLNLFNNELTGHIPNTVQGMLNLQQLYLQSNRIKGTIPDAMCILKNLGGLGLSANQFSGSVPPCLGNVTSLRYLYLDNNRLNSTLPASLGGLQDVIVFNASSNLLSGKIPLEIGNLEAATLIDMSKNDFFGKIPSTLGGLDKLIDLSLAHNRLDGPIPDSFGKMLALEFLDLSFNNLSGEIPKSLEALLYLKYLNLSFNELSGKIPTSGPFENATGQSFLSNEALCGDSKFNVPACFLKSPKRKKTILVLYILLGTGLLFISLAVTYVFLRLRKKKKNAGQADVSLVKGHERISYYELEQATGGFDESNLLGNGSFSIVYKGILKDGTLLAAKVFNVELEGAFKSFDTECEMLRSLRHRNLTKVITSCSNPDFKALILEYMPNGTLEKWLYCHNFFLDMLQRLSIMIDVASAMDYLHNGYSTPVVHCDLKPSNILLDQAMVGHVSDFGIAKLLGAGETFVQTRTIATIGYIAPEYGQDGIVSTSCDIYSFGILMMETFTRRRPSDEIFSGDLSIRRWVSDSFPSGIHKVVDANLVQLGDEQTDAKIQCLLSIMELALSCTLVTPDARISMDDALSTLKRIRLQFVNCRC</sequence>
<evidence type="ECO:0000313" key="25">
    <source>
        <dbReference type="EMBL" id="KAK4368306.1"/>
    </source>
</evidence>
<keyword evidence="12 21" id="KW-0547">Nucleotide-binding</keyword>
<dbReference type="Pfam" id="PF00560">
    <property type="entry name" value="LRR_1"/>
    <property type="match status" value="7"/>
</dbReference>
<name>A0AAE1VLH5_9SOLA</name>
<evidence type="ECO:0000256" key="11">
    <source>
        <dbReference type="ARBA" id="ARBA00022737"/>
    </source>
</evidence>
<keyword evidence="14 21" id="KW-0067">ATP-binding</keyword>
<keyword evidence="7" id="KW-0433">Leucine-rich repeat</keyword>
<dbReference type="SUPFAM" id="SSF52058">
    <property type="entry name" value="L domain-like"/>
    <property type="match status" value="1"/>
</dbReference>
<evidence type="ECO:0000259" key="24">
    <source>
        <dbReference type="PROSITE" id="PS50011"/>
    </source>
</evidence>
<dbReference type="InterPro" id="IPR011009">
    <property type="entry name" value="Kinase-like_dom_sf"/>
</dbReference>
<evidence type="ECO:0000256" key="4">
    <source>
        <dbReference type="ARBA" id="ARBA00022475"/>
    </source>
</evidence>
<organism evidence="25 26">
    <name type="scientific">Anisodus tanguticus</name>
    <dbReference type="NCBI Taxonomy" id="243964"/>
    <lineage>
        <taxon>Eukaryota</taxon>
        <taxon>Viridiplantae</taxon>
        <taxon>Streptophyta</taxon>
        <taxon>Embryophyta</taxon>
        <taxon>Tracheophyta</taxon>
        <taxon>Spermatophyta</taxon>
        <taxon>Magnoliopsida</taxon>
        <taxon>eudicotyledons</taxon>
        <taxon>Gunneridae</taxon>
        <taxon>Pentapetalae</taxon>
        <taxon>asterids</taxon>
        <taxon>lamiids</taxon>
        <taxon>Solanales</taxon>
        <taxon>Solanaceae</taxon>
        <taxon>Solanoideae</taxon>
        <taxon>Hyoscyameae</taxon>
        <taxon>Anisodus</taxon>
    </lineage>
</organism>
<evidence type="ECO:0000256" key="3">
    <source>
        <dbReference type="ARBA" id="ARBA00012513"/>
    </source>
</evidence>
<comment type="caution">
    <text evidence="25">The sequence shown here is derived from an EMBL/GenBank/DDBJ whole genome shotgun (WGS) entry which is preliminary data.</text>
</comment>
<dbReference type="FunFam" id="3.80.10.10:FF:000095">
    <property type="entry name" value="LRR receptor-like serine/threonine-protein kinase GSO1"/>
    <property type="match status" value="2"/>
</dbReference>
<evidence type="ECO:0000256" key="21">
    <source>
        <dbReference type="PROSITE-ProRule" id="PRU10141"/>
    </source>
</evidence>
<dbReference type="InterPro" id="IPR032675">
    <property type="entry name" value="LRR_dom_sf"/>
</dbReference>
<dbReference type="Gene3D" id="3.80.10.10">
    <property type="entry name" value="Ribonuclease Inhibitor"/>
    <property type="match status" value="5"/>
</dbReference>
<keyword evidence="11" id="KW-0677">Repeat</keyword>
<proteinExistence type="inferred from homology"/>
<dbReference type="PANTHER" id="PTHR27008">
    <property type="entry name" value="OS04G0122200 PROTEIN"/>
    <property type="match status" value="1"/>
</dbReference>
<evidence type="ECO:0000256" key="19">
    <source>
        <dbReference type="ARBA" id="ARBA00047899"/>
    </source>
</evidence>
<evidence type="ECO:0000256" key="23">
    <source>
        <dbReference type="SAM" id="SignalP"/>
    </source>
</evidence>
<dbReference type="InterPro" id="IPR051809">
    <property type="entry name" value="Plant_receptor-like_S/T_kinase"/>
</dbReference>
<dbReference type="Proteomes" id="UP001291623">
    <property type="component" value="Unassembled WGS sequence"/>
</dbReference>
<dbReference type="SUPFAM" id="SSF56112">
    <property type="entry name" value="Protein kinase-like (PK-like)"/>
    <property type="match status" value="1"/>
</dbReference>
<keyword evidence="26" id="KW-1185">Reference proteome</keyword>
<dbReference type="GO" id="GO:0004674">
    <property type="term" value="F:protein serine/threonine kinase activity"/>
    <property type="evidence" value="ECO:0007669"/>
    <property type="project" value="UniProtKB-KW"/>
</dbReference>
<comment type="catalytic activity">
    <reaction evidence="19">
        <text>L-threonyl-[protein] + ATP = O-phospho-L-threonyl-[protein] + ADP + H(+)</text>
        <dbReference type="Rhea" id="RHEA:46608"/>
        <dbReference type="Rhea" id="RHEA-COMP:11060"/>
        <dbReference type="Rhea" id="RHEA-COMP:11605"/>
        <dbReference type="ChEBI" id="CHEBI:15378"/>
        <dbReference type="ChEBI" id="CHEBI:30013"/>
        <dbReference type="ChEBI" id="CHEBI:30616"/>
        <dbReference type="ChEBI" id="CHEBI:61977"/>
        <dbReference type="ChEBI" id="CHEBI:456216"/>
        <dbReference type="EC" id="2.7.11.1"/>
    </reaction>
</comment>
<dbReference type="AlphaFoldDB" id="A0AAE1VLH5"/>
<evidence type="ECO:0000256" key="20">
    <source>
        <dbReference type="ARBA" id="ARBA00048679"/>
    </source>
</evidence>
<dbReference type="InterPro" id="IPR008271">
    <property type="entry name" value="Ser/Thr_kinase_AS"/>
</dbReference>
<evidence type="ECO:0000256" key="13">
    <source>
        <dbReference type="ARBA" id="ARBA00022777"/>
    </source>
</evidence>
<dbReference type="Pfam" id="PF08263">
    <property type="entry name" value="LRRNT_2"/>
    <property type="match status" value="1"/>
</dbReference>
<evidence type="ECO:0000256" key="14">
    <source>
        <dbReference type="ARBA" id="ARBA00022840"/>
    </source>
</evidence>